<evidence type="ECO:0000313" key="1">
    <source>
        <dbReference type="EMBL" id="VAW36385.1"/>
    </source>
</evidence>
<proteinExistence type="predicted"/>
<organism evidence="1">
    <name type="scientific">hydrothermal vent metagenome</name>
    <dbReference type="NCBI Taxonomy" id="652676"/>
    <lineage>
        <taxon>unclassified sequences</taxon>
        <taxon>metagenomes</taxon>
        <taxon>ecological metagenomes</taxon>
    </lineage>
</organism>
<protein>
    <submittedName>
        <fullName evidence="1">Uncharacterized protein</fullName>
    </submittedName>
</protein>
<dbReference type="EMBL" id="UOEY01000024">
    <property type="protein sequence ID" value="VAW36385.1"/>
    <property type="molecule type" value="Genomic_DNA"/>
</dbReference>
<dbReference type="AlphaFoldDB" id="A0A3B0UYN1"/>
<accession>A0A3B0UYN1</accession>
<gene>
    <name evidence="1" type="ORF">MNBD_DELTA04-798</name>
</gene>
<reference evidence="1" key="1">
    <citation type="submission" date="2018-06" db="EMBL/GenBank/DDBJ databases">
        <authorList>
            <person name="Zhirakovskaya E."/>
        </authorList>
    </citation>
    <scope>NUCLEOTIDE SEQUENCE</scope>
</reference>
<sequence length="175" mass="19098">MDFTIDPELKYCPQCRDEYRAEIVLCAACGVELLSGRKFLEIEERKKSRSAARAMEISPDDELVDVRSGPVLDIKQLQLFLDQKGFPSLALGDEGSCGGGCCGANLVLRVRKDDAPDVMDLLSREHVQSTCLADHDTSYVDAVFNADAEETTCPACGCRFSTQQATCPDCGLCFA</sequence>
<name>A0A3B0UYN1_9ZZZZ</name>